<feature type="transmembrane region" description="Helical" evidence="2">
    <location>
        <begin position="76"/>
        <end position="98"/>
    </location>
</feature>
<proteinExistence type="predicted"/>
<reference evidence="4" key="1">
    <citation type="submission" date="2022-12" db="EMBL/GenBank/DDBJ databases">
        <authorList>
            <person name="Mo P."/>
        </authorList>
    </citation>
    <scope>NUCLEOTIDE SEQUENCE [LARGE SCALE GENOMIC DNA]</scope>
    <source>
        <strain evidence="4">HUAS 3-15</strain>
    </source>
</reference>
<dbReference type="EMBL" id="CP115450">
    <property type="protein sequence ID" value="WBP88875.1"/>
    <property type="molecule type" value="Genomic_DNA"/>
</dbReference>
<evidence type="ECO:0000256" key="1">
    <source>
        <dbReference type="SAM" id="MobiDB-lite"/>
    </source>
</evidence>
<evidence type="ECO:0000256" key="2">
    <source>
        <dbReference type="SAM" id="Phobius"/>
    </source>
</evidence>
<feature type="region of interest" description="Disordered" evidence="1">
    <location>
        <begin position="1"/>
        <end position="67"/>
    </location>
</feature>
<dbReference type="RefSeq" id="WP_270146973.1">
    <property type="nucleotide sequence ID" value="NZ_CP115450.1"/>
</dbReference>
<feature type="compositionally biased region" description="Low complexity" evidence="1">
    <location>
        <begin position="1"/>
        <end position="13"/>
    </location>
</feature>
<gene>
    <name evidence="3" type="ORF">O1G21_25600</name>
</gene>
<keyword evidence="4" id="KW-1185">Reference proteome</keyword>
<evidence type="ECO:0000313" key="4">
    <source>
        <dbReference type="Proteomes" id="UP001212821"/>
    </source>
</evidence>
<keyword evidence="2" id="KW-0812">Transmembrane</keyword>
<organism evidence="3 4">
    <name type="scientific">Kitasatospora cathayae</name>
    <dbReference type="NCBI Taxonomy" id="3004092"/>
    <lineage>
        <taxon>Bacteria</taxon>
        <taxon>Bacillati</taxon>
        <taxon>Actinomycetota</taxon>
        <taxon>Actinomycetes</taxon>
        <taxon>Kitasatosporales</taxon>
        <taxon>Streptomycetaceae</taxon>
        <taxon>Kitasatospora</taxon>
    </lineage>
</organism>
<sequence>MYGQGQQYPQQGQPYGGQPYGAPPPQQPYGAPQPQYGYPPQQPYGQPQPQYGGVPPQGPYGQPGYPAAPQKGKGGLVVGLIIGALVLGGGGFAAWKFLGGDSGGNYKIATPQTLPGGYTQKSAKEEPVDTSKPEAKDAGKYGSNLTVVIASYTKGGDLTDGLSVAGFYGNIDDPGQMLEDAKKGGNGLTWTTPLTDEPAQDSHSSSGRLSCGVYTLLAKSQSVCIWADKSTYARVTFAKDALSPDQAAEKARAIRDAMKVAK</sequence>
<evidence type="ECO:0000313" key="3">
    <source>
        <dbReference type="EMBL" id="WBP88875.1"/>
    </source>
</evidence>
<name>A0ABY7Q840_9ACTN</name>
<accession>A0ABY7Q840</accession>
<keyword evidence="2" id="KW-1133">Transmembrane helix</keyword>
<dbReference type="Proteomes" id="UP001212821">
    <property type="component" value="Chromosome"/>
</dbReference>
<keyword evidence="2" id="KW-0472">Membrane</keyword>
<feature type="compositionally biased region" description="Low complexity" evidence="1">
    <location>
        <begin position="28"/>
        <end position="67"/>
    </location>
</feature>
<protein>
    <submittedName>
        <fullName evidence="3">Uncharacterized protein</fullName>
    </submittedName>
</protein>
<feature type="region of interest" description="Disordered" evidence="1">
    <location>
        <begin position="113"/>
        <end position="137"/>
    </location>
</feature>
<feature type="compositionally biased region" description="Basic and acidic residues" evidence="1">
    <location>
        <begin position="122"/>
        <end position="137"/>
    </location>
</feature>